<dbReference type="EMBL" id="FR773153">
    <property type="protein sequence ID" value="CBY93122.1"/>
    <property type="molecule type" value="Genomic_DNA"/>
</dbReference>
<keyword evidence="2" id="KW-1185">Reference proteome</keyword>
<protein>
    <submittedName>
        <fullName evidence="1">Uncharacterized protein</fullName>
    </submittedName>
</protein>
<evidence type="ECO:0000313" key="1">
    <source>
        <dbReference type="EMBL" id="CBY93122.1"/>
    </source>
</evidence>
<gene>
    <name evidence="1" type="ORF">HF1_11140</name>
</gene>
<dbReference type="KEGG" id="mha:HF1_11140"/>
<dbReference type="Proteomes" id="UP000008637">
    <property type="component" value="Chromosome"/>
</dbReference>
<proteinExistence type="predicted"/>
<reference evidence="1 2" key="1">
    <citation type="journal article" date="2011" name="J. Bacteriol.">
        <title>Complete genome sequence of Mycoplasma haemofelis, a hemotropic mycoplasma.</title>
        <authorList>
            <person name="Barker E.N."/>
            <person name="Helps C.R."/>
            <person name="Peters I.R."/>
            <person name="Darby A.C."/>
            <person name="Radford A.D."/>
            <person name="Tasker S."/>
        </authorList>
    </citation>
    <scope>NUCLEOTIDE SEQUENCE [LARGE SCALE GENOMIC DNA]</scope>
    <source>
        <strain evidence="1 2">Langford 1</strain>
    </source>
</reference>
<dbReference type="AlphaFoldDB" id="E8ZJ01"/>
<accession>E8ZJ01</accession>
<evidence type="ECO:0000313" key="2">
    <source>
        <dbReference type="Proteomes" id="UP000008637"/>
    </source>
</evidence>
<name>E8ZJ01_MYCHL</name>
<sequence length="234" mass="26042">MDPKMLGLMGGVGAVGAGGAYLAMTNPFKEEKSAADLLQKEAFVKPLNKDDAKWNDAWKRYRDAHKVTSTGGANNYKEIDIWGLSNWAQQKTQENAFDEFKNKCEEKSKLKMDPISKDYQDFKNYCARPKTISELIGEDDGVTLLSKSGAGDGEHWNSAWKKYRASNLKSGSSSEYNKTDIWTVTGWSSDKSNGTATENYKTKCESQAALDIDVSKGLKDTNFVNVRNWCTKAS</sequence>
<dbReference type="HOGENOM" id="CLU_098620_0_0_14"/>
<organism evidence="1 2">
    <name type="scientific">Mycoplasma haemofelis (strain Langford 1)</name>
    <name type="common">Haemobartonella felis</name>
    <dbReference type="NCBI Taxonomy" id="941640"/>
    <lineage>
        <taxon>Bacteria</taxon>
        <taxon>Bacillati</taxon>
        <taxon>Mycoplasmatota</taxon>
        <taxon>Mollicutes</taxon>
        <taxon>Mycoplasmataceae</taxon>
        <taxon>Mycoplasma</taxon>
    </lineage>
</organism>